<dbReference type="Proteomes" id="UP001164632">
    <property type="component" value="Chromosome"/>
</dbReference>
<reference evidence="2" key="1">
    <citation type="submission" date="2022-11" db="EMBL/GenBank/DDBJ databases">
        <title>Genomic of Pseudomonas TF18.</title>
        <authorList>
            <person name="Liu T."/>
        </authorList>
    </citation>
    <scope>NUCLEOTIDE SEQUENCE</scope>
    <source>
        <strain evidence="2">TF18</strain>
    </source>
</reference>
<dbReference type="EMBL" id="CP113257">
    <property type="protein sequence ID" value="WAE54412.1"/>
    <property type="molecule type" value="Genomic_DNA"/>
</dbReference>
<accession>A0AA47E5C7</accession>
<name>A0AA47E5C7_9GAMM</name>
<dbReference type="RefSeq" id="WP_200594334.1">
    <property type="nucleotide sequence ID" value="NZ_CP071899.1"/>
</dbReference>
<protein>
    <submittedName>
        <fullName evidence="2">Uncharacterized protein</fullName>
    </submittedName>
</protein>
<proteinExistence type="predicted"/>
<dbReference type="AlphaFoldDB" id="A0AA47E5C7"/>
<organism evidence="2 3">
    <name type="scientific">Stutzerimonas frequens</name>
    <dbReference type="NCBI Taxonomy" id="2968969"/>
    <lineage>
        <taxon>Bacteria</taxon>
        <taxon>Pseudomonadati</taxon>
        <taxon>Pseudomonadota</taxon>
        <taxon>Gammaproteobacteria</taxon>
        <taxon>Pseudomonadales</taxon>
        <taxon>Pseudomonadaceae</taxon>
        <taxon>Stutzerimonas</taxon>
    </lineage>
</organism>
<feature type="region of interest" description="Disordered" evidence="1">
    <location>
        <begin position="47"/>
        <end position="69"/>
    </location>
</feature>
<evidence type="ECO:0000313" key="3">
    <source>
        <dbReference type="Proteomes" id="UP001164632"/>
    </source>
</evidence>
<evidence type="ECO:0000313" key="2">
    <source>
        <dbReference type="EMBL" id="WAE54412.1"/>
    </source>
</evidence>
<sequence>MSTDAPSRTSLVLADGYSYTELIPAPGASGAPGETFIRVFHAFFSPDDDDRVAPAAPTGDIPVTTSEQG</sequence>
<evidence type="ECO:0000256" key="1">
    <source>
        <dbReference type="SAM" id="MobiDB-lite"/>
    </source>
</evidence>
<gene>
    <name evidence="2" type="ORF">OSV15_09725</name>
</gene>